<dbReference type="RefSeq" id="WP_193871622.1">
    <property type="nucleotide sequence ID" value="NZ_JADEWU010000090.1"/>
</dbReference>
<evidence type="ECO:0000313" key="1">
    <source>
        <dbReference type="EMBL" id="MBE9146262.1"/>
    </source>
</evidence>
<evidence type="ECO:0000313" key="2">
    <source>
        <dbReference type="Proteomes" id="UP000640725"/>
    </source>
</evidence>
<organism evidence="1 2">
    <name type="scientific">Planktothrix mougeotii LEGE 06226</name>
    <dbReference type="NCBI Taxonomy" id="1828728"/>
    <lineage>
        <taxon>Bacteria</taxon>
        <taxon>Bacillati</taxon>
        <taxon>Cyanobacteriota</taxon>
        <taxon>Cyanophyceae</taxon>
        <taxon>Oscillatoriophycideae</taxon>
        <taxon>Oscillatoriales</taxon>
        <taxon>Microcoleaceae</taxon>
        <taxon>Planktothrix</taxon>
    </lineage>
</organism>
<accession>A0ABR9UIJ1</accession>
<dbReference type="Proteomes" id="UP000640725">
    <property type="component" value="Unassembled WGS sequence"/>
</dbReference>
<sequence length="48" mass="5384">MSNLTNPPCDRTPLAQFLAQVRNAGNEGAKVRLFFEWAEKFCDRVGKG</sequence>
<comment type="caution">
    <text evidence="1">The sequence shown here is derived from an EMBL/GenBank/DDBJ whole genome shotgun (WGS) entry which is preliminary data.</text>
</comment>
<protein>
    <submittedName>
        <fullName evidence="1">Uncharacterized protein</fullName>
    </submittedName>
</protein>
<proteinExistence type="predicted"/>
<dbReference type="EMBL" id="JADEWU010000090">
    <property type="protein sequence ID" value="MBE9146262.1"/>
    <property type="molecule type" value="Genomic_DNA"/>
</dbReference>
<keyword evidence="2" id="KW-1185">Reference proteome</keyword>
<name>A0ABR9UIJ1_9CYAN</name>
<reference evidence="1 2" key="1">
    <citation type="submission" date="2020-10" db="EMBL/GenBank/DDBJ databases">
        <authorList>
            <person name="Castelo-Branco R."/>
            <person name="Eusebio N."/>
            <person name="Adriana R."/>
            <person name="Vieira A."/>
            <person name="Brugerolle De Fraissinette N."/>
            <person name="Rezende De Castro R."/>
            <person name="Schneider M.P."/>
            <person name="Vasconcelos V."/>
            <person name="Leao P.N."/>
        </authorList>
    </citation>
    <scope>NUCLEOTIDE SEQUENCE [LARGE SCALE GENOMIC DNA]</scope>
    <source>
        <strain evidence="1 2">LEGE 06226</strain>
    </source>
</reference>
<gene>
    <name evidence="1" type="ORF">IQ236_24020</name>
</gene>